<reference evidence="2 3" key="1">
    <citation type="journal article" date="2014" name="Int. J. Syst. Evol. Microbiol.">
        <title>Complete genome sequence of Corynebacterium casei LMG S-19264T (=DSM 44701T), isolated from a smear-ripened cheese.</title>
        <authorList>
            <consortium name="US DOE Joint Genome Institute (JGI-PGF)"/>
            <person name="Walter F."/>
            <person name="Albersmeier A."/>
            <person name="Kalinowski J."/>
            <person name="Ruckert C."/>
        </authorList>
    </citation>
    <scope>NUCLEOTIDE SEQUENCE [LARGE SCALE GENOMIC DNA]</scope>
    <source>
        <strain evidence="2 3">CGMCC 4.7215</strain>
    </source>
</reference>
<proteinExistence type="predicted"/>
<gene>
    <name evidence="2" type="ORF">ACFQJ7_07765</name>
</gene>
<dbReference type="RefSeq" id="WP_267638089.1">
    <property type="nucleotide sequence ID" value="NZ_JAODIY010000011.1"/>
</dbReference>
<dbReference type="AlphaFoldDB" id="A0ABD5X7N6"/>
<accession>A0ABD5X7N6</accession>
<feature type="domain" description="DUF547" evidence="1">
    <location>
        <begin position="44"/>
        <end position="166"/>
    </location>
</feature>
<evidence type="ECO:0000259" key="1">
    <source>
        <dbReference type="Pfam" id="PF04784"/>
    </source>
</evidence>
<evidence type="ECO:0000313" key="2">
    <source>
        <dbReference type="EMBL" id="MFC7125938.1"/>
    </source>
</evidence>
<dbReference type="Proteomes" id="UP001596414">
    <property type="component" value="Unassembled WGS sequence"/>
</dbReference>
<dbReference type="InterPro" id="IPR006869">
    <property type="entry name" value="DUF547"/>
</dbReference>
<dbReference type="PANTHER" id="PTHR34386">
    <property type="entry name" value="GLUTAREDOXIN"/>
    <property type="match status" value="1"/>
</dbReference>
<protein>
    <submittedName>
        <fullName evidence="2">DUF547 domain-containing protein</fullName>
    </submittedName>
</protein>
<dbReference type="PANTHER" id="PTHR34386:SF1">
    <property type="entry name" value="GLUTAREDOXIN-LIKE PROTEIN NRDH"/>
    <property type="match status" value="1"/>
</dbReference>
<comment type="caution">
    <text evidence="2">The sequence shown here is derived from an EMBL/GenBank/DDBJ whole genome shotgun (WGS) entry which is preliminary data.</text>
</comment>
<dbReference type="EMBL" id="JBHSZQ010000011">
    <property type="protein sequence ID" value="MFC7125938.1"/>
    <property type="molecule type" value="Genomic_DNA"/>
</dbReference>
<name>A0ABD5X7N6_9EURY</name>
<sequence>MTEDPVAVSEQFLRAIRYDDPTGRLEERLAAYDSDDLAARLDSNGARIAFWCNLYNGATQQLLETDRDMYESRGKFFSLPALTIAGETLSLDDIEHGILRRSYSKLALGYIRSPFRDAFAEKHEISERDPRVHFALNCGAESCPPIVAYSRDDIETQLDLATQSYLDQTVKYNPASEQVLVPVIMRWFRGDFRVTGGRTLFLRRFDQIPSDAMPDIVYDDWSWSLTPNNFAEDDDLETAATD</sequence>
<evidence type="ECO:0000313" key="3">
    <source>
        <dbReference type="Proteomes" id="UP001596414"/>
    </source>
</evidence>
<dbReference type="InterPro" id="IPR051548">
    <property type="entry name" value="Grx-like_ET"/>
</dbReference>
<organism evidence="2 3">
    <name type="scientific">Halovenus rubra</name>
    <dbReference type="NCBI Taxonomy" id="869890"/>
    <lineage>
        <taxon>Archaea</taxon>
        <taxon>Methanobacteriati</taxon>
        <taxon>Methanobacteriota</taxon>
        <taxon>Stenosarchaea group</taxon>
        <taxon>Halobacteria</taxon>
        <taxon>Halobacteriales</taxon>
        <taxon>Haloarculaceae</taxon>
        <taxon>Halovenus</taxon>
    </lineage>
</organism>
<dbReference type="Pfam" id="PF04784">
    <property type="entry name" value="DUF547"/>
    <property type="match status" value="1"/>
</dbReference>